<dbReference type="GO" id="GO:0005829">
    <property type="term" value="C:cytosol"/>
    <property type="evidence" value="ECO:0007669"/>
    <property type="project" value="TreeGrafter"/>
</dbReference>
<dbReference type="GO" id="GO:0006094">
    <property type="term" value="P:gluconeogenesis"/>
    <property type="evidence" value="ECO:0007669"/>
    <property type="project" value="UniProtKB-UniRule"/>
</dbReference>
<dbReference type="InterPro" id="IPR023096">
    <property type="entry name" value="G6P_Isomerase_C"/>
</dbReference>
<comment type="function">
    <text evidence="8">Catalyzes the reversible isomerization of glucose-6-phosphate to fructose-6-phosphate.</text>
</comment>
<feature type="active site" description="Proton donor" evidence="8">
    <location>
        <position position="353"/>
    </location>
</feature>
<protein>
    <recommendedName>
        <fullName evidence="8">Glucose-6-phosphate isomerase</fullName>
        <shortName evidence="8">GPI</shortName>
        <ecNumber evidence="8">5.3.1.9</ecNumber>
    </recommendedName>
    <alternativeName>
        <fullName evidence="8">Phosphoglucose isomerase</fullName>
        <shortName evidence="8">PGI</shortName>
    </alternativeName>
    <alternativeName>
        <fullName evidence="8">Phosphohexose isomerase</fullName>
        <shortName evidence="8">PHI</shortName>
    </alternativeName>
</protein>
<dbReference type="UniPathway" id="UPA00138"/>
<evidence type="ECO:0000256" key="2">
    <source>
        <dbReference type="ARBA" id="ARBA00006604"/>
    </source>
</evidence>
<evidence type="ECO:0000256" key="1">
    <source>
        <dbReference type="ARBA" id="ARBA00004926"/>
    </source>
</evidence>
<dbReference type="OrthoDB" id="140919at2"/>
<keyword evidence="11" id="KW-1185">Reference proteome</keyword>
<dbReference type="PROSITE" id="PS51463">
    <property type="entry name" value="P_GLUCOSE_ISOMERASE_3"/>
    <property type="match status" value="1"/>
</dbReference>
<dbReference type="EC" id="5.3.1.9" evidence="8"/>
<dbReference type="SUPFAM" id="SSF53697">
    <property type="entry name" value="SIS domain"/>
    <property type="match status" value="1"/>
</dbReference>
<dbReference type="HAMAP" id="MF_00473">
    <property type="entry name" value="G6P_isomerase"/>
    <property type="match status" value="1"/>
</dbReference>
<evidence type="ECO:0000256" key="5">
    <source>
        <dbReference type="ARBA" id="ARBA00023152"/>
    </source>
</evidence>
<comment type="similarity">
    <text evidence="2 8 9">Belongs to the GPI family.</text>
</comment>
<comment type="pathway">
    <text evidence="8">Carbohydrate biosynthesis; gluconeogenesis.</text>
</comment>
<keyword evidence="4 8" id="KW-0963">Cytoplasm</keyword>
<dbReference type="Pfam" id="PF00342">
    <property type="entry name" value="PGI"/>
    <property type="match status" value="1"/>
</dbReference>
<dbReference type="GO" id="GO:0097367">
    <property type="term" value="F:carbohydrate derivative binding"/>
    <property type="evidence" value="ECO:0007669"/>
    <property type="project" value="InterPro"/>
</dbReference>
<keyword evidence="3 8" id="KW-0312">Gluconeogenesis</keyword>
<dbReference type="UniPathway" id="UPA00109">
    <property type="reaction ID" value="UER00181"/>
</dbReference>
<dbReference type="FunFam" id="3.40.50.10490:FF:000018">
    <property type="entry name" value="Glucose-6-phosphate isomerase"/>
    <property type="match status" value="1"/>
</dbReference>
<feature type="active site" evidence="8">
    <location>
        <position position="384"/>
    </location>
</feature>
<dbReference type="AlphaFoldDB" id="A0A5C4WK68"/>
<proteinExistence type="inferred from homology"/>
<dbReference type="GO" id="GO:0004347">
    <property type="term" value="F:glucose-6-phosphate isomerase activity"/>
    <property type="evidence" value="ECO:0007669"/>
    <property type="project" value="UniProtKB-UniRule"/>
</dbReference>
<dbReference type="CDD" id="cd05015">
    <property type="entry name" value="SIS_PGI_1"/>
    <property type="match status" value="1"/>
</dbReference>
<evidence type="ECO:0000313" key="10">
    <source>
        <dbReference type="EMBL" id="KAB8194416.1"/>
    </source>
</evidence>
<gene>
    <name evidence="8" type="primary">pgi</name>
    <name evidence="10" type="ORF">FH608_014375</name>
</gene>
<comment type="subcellular location">
    <subcellularLocation>
        <location evidence="8">Cytoplasm</location>
    </subcellularLocation>
</comment>
<keyword evidence="6 8" id="KW-0413">Isomerase</keyword>
<dbReference type="PROSITE" id="PS00174">
    <property type="entry name" value="P_GLUCOSE_ISOMERASE_2"/>
    <property type="match status" value="1"/>
</dbReference>
<feature type="active site" evidence="8">
    <location>
        <position position="504"/>
    </location>
</feature>
<dbReference type="GO" id="GO:0048029">
    <property type="term" value="F:monosaccharide binding"/>
    <property type="evidence" value="ECO:0007669"/>
    <property type="project" value="TreeGrafter"/>
</dbReference>
<organism evidence="10 11">
    <name type="scientific">Nonomuraea phyllanthi</name>
    <dbReference type="NCBI Taxonomy" id="2219224"/>
    <lineage>
        <taxon>Bacteria</taxon>
        <taxon>Bacillati</taxon>
        <taxon>Actinomycetota</taxon>
        <taxon>Actinomycetes</taxon>
        <taxon>Streptosporangiales</taxon>
        <taxon>Streptosporangiaceae</taxon>
        <taxon>Nonomuraea</taxon>
    </lineage>
</organism>
<dbReference type="Gene3D" id="3.40.50.10490">
    <property type="entry name" value="Glucose-6-phosphate isomerase like protein, domain 1"/>
    <property type="match status" value="2"/>
</dbReference>
<evidence type="ECO:0000256" key="7">
    <source>
        <dbReference type="ARBA" id="ARBA00029321"/>
    </source>
</evidence>
<reference evidence="10 11" key="1">
    <citation type="submission" date="2019-10" db="EMBL/GenBank/DDBJ databases">
        <title>Nonomuraea sp. nov., isolated from Phyllanthus amarus.</title>
        <authorList>
            <person name="Klykleung N."/>
            <person name="Tanasupawat S."/>
        </authorList>
    </citation>
    <scope>NUCLEOTIDE SEQUENCE [LARGE SCALE GENOMIC DNA]</scope>
    <source>
        <strain evidence="10 11">PA1-10</strain>
    </source>
</reference>
<dbReference type="PANTHER" id="PTHR11469:SF1">
    <property type="entry name" value="GLUCOSE-6-PHOSPHATE ISOMERASE"/>
    <property type="match status" value="1"/>
</dbReference>
<dbReference type="GO" id="GO:0051156">
    <property type="term" value="P:glucose 6-phosphate metabolic process"/>
    <property type="evidence" value="ECO:0007669"/>
    <property type="project" value="TreeGrafter"/>
</dbReference>
<dbReference type="InterPro" id="IPR046348">
    <property type="entry name" value="SIS_dom_sf"/>
</dbReference>
<dbReference type="NCBIfam" id="NF001211">
    <property type="entry name" value="PRK00179.1"/>
    <property type="match status" value="1"/>
</dbReference>
<dbReference type="RefSeq" id="WP_139631011.1">
    <property type="nucleotide sequence ID" value="NZ_VDLX02000005.1"/>
</dbReference>
<evidence type="ECO:0000256" key="3">
    <source>
        <dbReference type="ARBA" id="ARBA00022432"/>
    </source>
</evidence>
<evidence type="ECO:0000256" key="8">
    <source>
        <dbReference type="HAMAP-Rule" id="MF_00473"/>
    </source>
</evidence>
<dbReference type="InterPro" id="IPR018189">
    <property type="entry name" value="Phosphoglucose_isomerase_CS"/>
</dbReference>
<dbReference type="InterPro" id="IPR035476">
    <property type="entry name" value="SIS_PGI_1"/>
</dbReference>
<comment type="pathway">
    <text evidence="1 8 9">Carbohydrate degradation; glycolysis; D-glyceraldehyde 3-phosphate and glycerone phosphate from D-glucose: step 2/4.</text>
</comment>
<dbReference type="GO" id="GO:0006096">
    <property type="term" value="P:glycolytic process"/>
    <property type="evidence" value="ECO:0007669"/>
    <property type="project" value="UniProtKB-UniRule"/>
</dbReference>
<evidence type="ECO:0000256" key="6">
    <source>
        <dbReference type="ARBA" id="ARBA00023235"/>
    </source>
</evidence>
<evidence type="ECO:0000313" key="11">
    <source>
        <dbReference type="Proteomes" id="UP000312512"/>
    </source>
</evidence>
<dbReference type="CDD" id="cd05016">
    <property type="entry name" value="SIS_PGI_2"/>
    <property type="match status" value="1"/>
</dbReference>
<evidence type="ECO:0000256" key="9">
    <source>
        <dbReference type="RuleBase" id="RU000612"/>
    </source>
</evidence>
<evidence type="ECO:0000256" key="4">
    <source>
        <dbReference type="ARBA" id="ARBA00022490"/>
    </source>
</evidence>
<accession>A0A5C4WK68</accession>
<comment type="catalytic activity">
    <reaction evidence="7 8 9">
        <text>alpha-D-glucose 6-phosphate = beta-D-fructose 6-phosphate</text>
        <dbReference type="Rhea" id="RHEA:11816"/>
        <dbReference type="ChEBI" id="CHEBI:57634"/>
        <dbReference type="ChEBI" id="CHEBI:58225"/>
        <dbReference type="EC" id="5.3.1.9"/>
    </reaction>
</comment>
<comment type="caution">
    <text evidence="10">The sequence shown here is derived from an EMBL/GenBank/DDBJ whole genome shotgun (WGS) entry which is preliminary data.</text>
</comment>
<dbReference type="Proteomes" id="UP000312512">
    <property type="component" value="Unassembled WGS sequence"/>
</dbReference>
<dbReference type="EMBL" id="VDLX02000005">
    <property type="protein sequence ID" value="KAB8194416.1"/>
    <property type="molecule type" value="Genomic_DNA"/>
</dbReference>
<dbReference type="PRINTS" id="PR00662">
    <property type="entry name" value="G6PISOMERASE"/>
</dbReference>
<dbReference type="InterPro" id="IPR001672">
    <property type="entry name" value="G6P_Isomerase"/>
</dbReference>
<dbReference type="PANTHER" id="PTHR11469">
    <property type="entry name" value="GLUCOSE-6-PHOSPHATE ISOMERASE"/>
    <property type="match status" value="1"/>
</dbReference>
<dbReference type="Gene3D" id="1.10.1390.10">
    <property type="match status" value="1"/>
</dbReference>
<keyword evidence="5 8" id="KW-0324">Glycolysis</keyword>
<name>A0A5C4WK68_9ACTN</name>
<dbReference type="InterPro" id="IPR035482">
    <property type="entry name" value="SIS_PGI_2"/>
</dbReference>
<sequence>MNGDITQSQEWAALGKHHEELAGRHLRELFAGDPGRAGRMTADAGDLHLDYSKHRATQETIDLLVALAERAGLRDRIAAMFEGRHINVSEDRAVLHTALRLPRDAELVVDGQDVVADVHAVLDKMSAFADRVRSKEWKGATGRPIETVVNIGIGGSDLGPAMAYEALRDYADAGVTARFVSNIDPADIIGNLAGLDPATTLFVVSSKTFTTLETLTNARVARRWLIDALGADAVAKHFVAVSTNAGKVEQFGIDTDNMFGFWDWVGGRYSYDGAIGLSLMIAIGPERFREMLAGFHAIDEHFRTAPFESNMPVLMGLLGIWYADFFGAETHAVLPYSQRLHRFPAYLQQLTMESNGKSVRADGTAVTAETGEIFWGEPGTNGQHAFYQLLHQGTRLVPADFIGFAEPFDDREGMHDQLTANLLAQTSALAFGKTAEEIAAEGTPADIVPHKVMPGNRPTSTILVPKLTPSTLGQLVALYEHIVFVEGTVWGIDSFDQWGVELGKKMALDLAPALISEDPPTAFPDVSTEHLVRRYRELRGRRV</sequence>